<dbReference type="AlphaFoldDB" id="M0N9K9"/>
<name>M0N9K9_9EURY</name>
<dbReference type="Gene3D" id="3.40.50.1820">
    <property type="entry name" value="alpha/beta hydrolase"/>
    <property type="match status" value="1"/>
</dbReference>
<proteinExistence type="predicted"/>
<protein>
    <recommendedName>
        <fullName evidence="3">AB hydrolase-1 domain-containing protein</fullName>
    </recommendedName>
</protein>
<keyword evidence="2" id="KW-1185">Reference proteome</keyword>
<dbReference type="SUPFAM" id="SSF53474">
    <property type="entry name" value="alpha/beta-Hydrolases"/>
    <property type="match status" value="1"/>
</dbReference>
<dbReference type="InterPro" id="IPR029058">
    <property type="entry name" value="AB_hydrolase_fold"/>
</dbReference>
<reference evidence="1 2" key="1">
    <citation type="journal article" date="2014" name="PLoS Genet.">
        <title>Phylogenetically driven sequencing of extremely halophilic archaea reveals strategies for static and dynamic osmo-response.</title>
        <authorList>
            <person name="Becker E.A."/>
            <person name="Seitzer P.M."/>
            <person name="Tritt A."/>
            <person name="Larsen D."/>
            <person name="Krusor M."/>
            <person name="Yao A.I."/>
            <person name="Wu D."/>
            <person name="Madern D."/>
            <person name="Eisen J.A."/>
            <person name="Darling A.E."/>
            <person name="Facciotti M.T."/>
        </authorList>
    </citation>
    <scope>NUCLEOTIDE SEQUENCE [LARGE SCALE GENOMIC DNA]</scope>
    <source>
        <strain evidence="1 2">DSM 8989</strain>
    </source>
</reference>
<organism evidence="1 2">
    <name type="scientific">Halococcus salifodinae DSM 8989</name>
    <dbReference type="NCBI Taxonomy" id="1227456"/>
    <lineage>
        <taxon>Archaea</taxon>
        <taxon>Methanobacteriati</taxon>
        <taxon>Methanobacteriota</taxon>
        <taxon>Stenosarchaea group</taxon>
        <taxon>Halobacteria</taxon>
        <taxon>Halobacteriales</taxon>
        <taxon>Halococcaceae</taxon>
        <taxon>Halococcus</taxon>
    </lineage>
</organism>
<dbReference type="InterPro" id="IPR053145">
    <property type="entry name" value="AB_hydrolase_Est10"/>
</dbReference>
<evidence type="ECO:0008006" key="3">
    <source>
        <dbReference type="Google" id="ProtNLM"/>
    </source>
</evidence>
<dbReference type="PATRIC" id="fig|1227456.3.peg.1168"/>
<gene>
    <name evidence="1" type="ORF">C450_05780</name>
</gene>
<dbReference type="PANTHER" id="PTHR43265:SF1">
    <property type="entry name" value="ESTERASE ESTD"/>
    <property type="match status" value="1"/>
</dbReference>
<sequence>MVEHKALNPLASISNLEMDDLSEEKRNAREFATRFIDRRFTDATSMLADDGHEAIIDSFPDFLTEEGMDPENVLEQYWWGLHGQYGEAKAVDELTVHDDTEVTVMFAFENGTQTATLGLKGDSISEFSFTLAYEPPSYADEDAFIEHEVTIDAEDVTLNGLLTAPEDRNPVPGVVLVHGAGVHDPDGTVDNSKILKDIAWRLATKGIASLRYEKRLANNEVPDNALTLDAVVTDDAVAAVDRLATVDDVHEDALFIAGHSQGGMCAPRIADRHGGVAGVVNLDGSPNPNLNPEHADIIRYEFEIDGDLDEEQAAQLEEDRETLRRIAEGEFDDDETIMGRPGVWHRSLGEYDPVSTASSLNVPMLALMTFSADEETQPELAAFSRNRYETWRDADLPEGSRAECYMNVDHYFQSVTPPTTPLSLYFGGNVAENVIDDLNEWIQGVST</sequence>
<dbReference type="STRING" id="1227456.C450_05780"/>
<evidence type="ECO:0000313" key="2">
    <source>
        <dbReference type="Proteomes" id="UP000011625"/>
    </source>
</evidence>
<dbReference type="PANTHER" id="PTHR43265">
    <property type="entry name" value="ESTERASE ESTD"/>
    <property type="match status" value="1"/>
</dbReference>
<evidence type="ECO:0000313" key="1">
    <source>
        <dbReference type="EMBL" id="EMA54541.1"/>
    </source>
</evidence>
<dbReference type="EMBL" id="AOME01000027">
    <property type="protein sequence ID" value="EMA54541.1"/>
    <property type="molecule type" value="Genomic_DNA"/>
</dbReference>
<dbReference type="GO" id="GO:0052689">
    <property type="term" value="F:carboxylic ester hydrolase activity"/>
    <property type="evidence" value="ECO:0007669"/>
    <property type="project" value="TreeGrafter"/>
</dbReference>
<accession>M0N9K9</accession>
<comment type="caution">
    <text evidence="1">The sequence shown here is derived from an EMBL/GenBank/DDBJ whole genome shotgun (WGS) entry which is preliminary data.</text>
</comment>
<dbReference type="Proteomes" id="UP000011625">
    <property type="component" value="Unassembled WGS sequence"/>
</dbReference>